<feature type="transmembrane region" description="Helical" evidence="6">
    <location>
        <begin position="180"/>
        <end position="197"/>
    </location>
</feature>
<evidence type="ECO:0000256" key="3">
    <source>
        <dbReference type="ARBA" id="ARBA00022989"/>
    </source>
</evidence>
<organism evidence="8 9">
    <name type="scientific">Novosphingobium piscinae</name>
    <dbReference type="NCBI Taxonomy" id="1507448"/>
    <lineage>
        <taxon>Bacteria</taxon>
        <taxon>Pseudomonadati</taxon>
        <taxon>Pseudomonadota</taxon>
        <taxon>Alphaproteobacteria</taxon>
        <taxon>Sphingomonadales</taxon>
        <taxon>Sphingomonadaceae</taxon>
        <taxon>Novosphingobium</taxon>
    </lineage>
</organism>
<evidence type="ECO:0000256" key="1">
    <source>
        <dbReference type="ARBA" id="ARBA00004141"/>
    </source>
</evidence>
<feature type="transmembrane region" description="Helical" evidence="6">
    <location>
        <begin position="344"/>
        <end position="366"/>
    </location>
</feature>
<evidence type="ECO:0000256" key="2">
    <source>
        <dbReference type="ARBA" id="ARBA00022692"/>
    </source>
</evidence>
<feature type="transmembrane region" description="Helical" evidence="6">
    <location>
        <begin position="88"/>
        <end position="107"/>
    </location>
</feature>
<evidence type="ECO:0000259" key="7">
    <source>
        <dbReference type="Pfam" id="PF04932"/>
    </source>
</evidence>
<sequence>MRFIAIAAVLLSFPLLMQLLRSDPRWRKWAYFGLGLLPFTVAAWNLDAGLVNWATWAGFAKGYVLTLEDTLALAIIMTHPRPKGAPPLIGWLYLFMVTVSLSIPGATMPMAASFYVFQLARVALVFAAVAKIAGDPKALMWLGLGLASAMTLEAGVCLYQRFHGAFRAAGTMSHPNQLGMMAHFVVLPLLGMILSGYRSKIMMLGIASGLVVIVLGASRATMGFLGTGMVLTMLLSLRRGATPKKMQMVGLAAAALVVATPFLLHSVGQRLAQQLESQSDYDERAAFERAAKMMWAEHPLGVGATNYVLVANTQGYSARAGVVWNSGSRAANVHNTYLLTAAELGWPGIIAYVLMLATSIVAGWRWSFASRRDPRGDITLGCTVALMMMALHSQYEWITVTYEVQYTIAIAMGIISGLTRQRKLEQRQARELRRAGLSQAELESVGSGQPVGAGQPVPVS</sequence>
<keyword evidence="3 6" id="KW-1133">Transmembrane helix</keyword>
<dbReference type="RefSeq" id="WP_185678013.1">
    <property type="nucleotide sequence ID" value="NZ_JACLAX010000002.1"/>
</dbReference>
<dbReference type="InterPro" id="IPR007016">
    <property type="entry name" value="O-antigen_ligase-rel_domated"/>
</dbReference>
<comment type="caution">
    <text evidence="8">The sequence shown here is derived from an EMBL/GenBank/DDBJ whole genome shotgun (WGS) entry which is preliminary data.</text>
</comment>
<keyword evidence="8" id="KW-0436">Ligase</keyword>
<protein>
    <submittedName>
        <fullName evidence="8">O-antigen ligase family protein</fullName>
    </submittedName>
</protein>
<dbReference type="PANTHER" id="PTHR37422">
    <property type="entry name" value="TEICHURONIC ACID BIOSYNTHESIS PROTEIN TUAE"/>
    <property type="match status" value="1"/>
</dbReference>
<feature type="transmembrane region" description="Helical" evidence="6">
    <location>
        <begin position="28"/>
        <end position="46"/>
    </location>
</feature>
<feature type="domain" description="O-antigen ligase-related" evidence="7">
    <location>
        <begin position="207"/>
        <end position="353"/>
    </location>
</feature>
<evidence type="ECO:0000256" key="5">
    <source>
        <dbReference type="SAM" id="MobiDB-lite"/>
    </source>
</evidence>
<feature type="transmembrane region" description="Helical" evidence="6">
    <location>
        <begin position="203"/>
        <end position="236"/>
    </location>
</feature>
<feature type="transmembrane region" description="Helical" evidence="6">
    <location>
        <begin position="139"/>
        <end position="159"/>
    </location>
</feature>
<keyword evidence="4 6" id="KW-0472">Membrane</keyword>
<comment type="subcellular location">
    <subcellularLocation>
        <location evidence="1">Membrane</location>
        <topology evidence="1">Multi-pass membrane protein</topology>
    </subcellularLocation>
</comment>
<evidence type="ECO:0000256" key="6">
    <source>
        <dbReference type="SAM" id="Phobius"/>
    </source>
</evidence>
<dbReference type="AlphaFoldDB" id="A0A7X1FWB6"/>
<evidence type="ECO:0000313" key="8">
    <source>
        <dbReference type="EMBL" id="MBC2668131.1"/>
    </source>
</evidence>
<dbReference type="GO" id="GO:0016874">
    <property type="term" value="F:ligase activity"/>
    <property type="evidence" value="ECO:0007669"/>
    <property type="project" value="UniProtKB-KW"/>
</dbReference>
<dbReference type="Proteomes" id="UP000551327">
    <property type="component" value="Unassembled WGS sequence"/>
</dbReference>
<dbReference type="EMBL" id="JACLAX010000002">
    <property type="protein sequence ID" value="MBC2668131.1"/>
    <property type="molecule type" value="Genomic_DNA"/>
</dbReference>
<reference evidence="8 9" key="1">
    <citation type="submission" date="2020-08" db="EMBL/GenBank/DDBJ databases">
        <title>The genome sequence of type strain Novosphingobium piscinae KCTC 42194.</title>
        <authorList>
            <person name="Liu Y."/>
        </authorList>
    </citation>
    <scope>NUCLEOTIDE SEQUENCE [LARGE SCALE GENOMIC DNA]</scope>
    <source>
        <strain evidence="8 9">KCTC 42194</strain>
    </source>
</reference>
<keyword evidence="9" id="KW-1185">Reference proteome</keyword>
<feature type="transmembrane region" description="Helical" evidence="6">
    <location>
        <begin position="404"/>
        <end position="420"/>
    </location>
</feature>
<keyword evidence="2 6" id="KW-0812">Transmembrane</keyword>
<feature type="region of interest" description="Disordered" evidence="5">
    <location>
        <begin position="435"/>
        <end position="460"/>
    </location>
</feature>
<evidence type="ECO:0000256" key="4">
    <source>
        <dbReference type="ARBA" id="ARBA00023136"/>
    </source>
</evidence>
<proteinExistence type="predicted"/>
<dbReference type="PANTHER" id="PTHR37422:SF23">
    <property type="entry name" value="TEICHURONIC ACID BIOSYNTHESIS PROTEIN TUAE"/>
    <property type="match status" value="1"/>
</dbReference>
<name>A0A7X1FWB6_9SPHN</name>
<dbReference type="GO" id="GO:0016020">
    <property type="term" value="C:membrane"/>
    <property type="evidence" value="ECO:0007669"/>
    <property type="project" value="UniProtKB-SubCell"/>
</dbReference>
<dbReference type="Pfam" id="PF04932">
    <property type="entry name" value="Wzy_C"/>
    <property type="match status" value="1"/>
</dbReference>
<dbReference type="InterPro" id="IPR051533">
    <property type="entry name" value="WaaL-like"/>
</dbReference>
<gene>
    <name evidence="8" type="ORF">H7F53_03105</name>
</gene>
<evidence type="ECO:0000313" key="9">
    <source>
        <dbReference type="Proteomes" id="UP000551327"/>
    </source>
</evidence>
<accession>A0A7X1FWB6</accession>
<feature type="transmembrane region" description="Helical" evidence="6">
    <location>
        <begin position="248"/>
        <end position="267"/>
    </location>
</feature>